<protein>
    <submittedName>
        <fullName evidence="1">Conjugal transfer protein TraO</fullName>
    </submittedName>
</protein>
<sequence length="187" mass="20966">MKIYIFTILMLIVSTTDLYAQRLIKGQKGFEASIGLISDKKPLHDFFYMQAGMTINGKNGNYQLWAVEYSHKNHEFENYTIPVETYSAEGGYSFVLLGDWAKNIFLNMGIIAVAGYEIINQGENALPNGAVIQNKDSFIYGGGLRLSLETYLGDHLVMLIQGKTKAVWGTSVERFRPSAGIGLRYIF</sequence>
<accession>A0A172XTT9</accession>
<organism evidence="1 2">
    <name type="scientific">Chryseobacterium glaciei</name>
    <dbReference type="NCBI Taxonomy" id="1685010"/>
    <lineage>
        <taxon>Bacteria</taxon>
        <taxon>Pseudomonadati</taxon>
        <taxon>Bacteroidota</taxon>
        <taxon>Flavobacteriia</taxon>
        <taxon>Flavobacteriales</taxon>
        <taxon>Weeksellaceae</taxon>
        <taxon>Chryseobacterium group</taxon>
        <taxon>Chryseobacterium</taxon>
    </lineage>
</organism>
<evidence type="ECO:0000313" key="2">
    <source>
        <dbReference type="Proteomes" id="UP000077824"/>
    </source>
</evidence>
<reference evidence="1 2" key="1">
    <citation type="submission" date="2016-04" db="EMBL/GenBank/DDBJ databases">
        <title>Complete Genome Sequence of Chryseobacterium sp. IHBB 10212.</title>
        <authorList>
            <person name="Pal M."/>
            <person name="Swarnkar M.K."/>
            <person name="Kaushal K."/>
            <person name="Chhibber S."/>
            <person name="Singh A.K."/>
            <person name="Gulati A."/>
        </authorList>
    </citation>
    <scope>NUCLEOTIDE SEQUENCE [LARGE SCALE GENOMIC DNA]</scope>
    <source>
        <strain evidence="1 2">IHBB 10212</strain>
    </source>
</reference>
<dbReference type="Proteomes" id="UP000077824">
    <property type="component" value="Chromosome"/>
</dbReference>
<dbReference type="STRING" id="1685010.A0O34_07265"/>
<gene>
    <name evidence="1" type="ORF">A0O34_07265</name>
</gene>
<proteinExistence type="predicted"/>
<evidence type="ECO:0000313" key="1">
    <source>
        <dbReference type="EMBL" id="ANF50326.1"/>
    </source>
</evidence>
<keyword evidence="2" id="KW-1185">Reference proteome</keyword>
<dbReference type="OrthoDB" id="1078465at2"/>
<dbReference type="KEGG" id="chh:A0O34_07265"/>
<dbReference type="AlphaFoldDB" id="A0A172XTT9"/>
<name>A0A172XTT9_9FLAO</name>
<dbReference type="InterPro" id="IPR018899">
    <property type="entry name" value="Conjug_transposon_Tra0"/>
</dbReference>
<dbReference type="Pfam" id="PF10626">
    <property type="entry name" value="TraO"/>
    <property type="match status" value="1"/>
</dbReference>
<dbReference type="EMBL" id="CP015199">
    <property type="protein sequence ID" value="ANF50326.1"/>
    <property type="molecule type" value="Genomic_DNA"/>
</dbReference>